<dbReference type="PANTHER" id="PTHR11228:SF34">
    <property type="entry name" value="TUNGSTEN-CONTAINING ALDEHYDE FERREDOXIN OXIDOREDUCTASE COFACTOR MODIFYING PROTEIN"/>
    <property type="match status" value="1"/>
</dbReference>
<dbReference type="GO" id="GO:0003824">
    <property type="term" value="F:catalytic activity"/>
    <property type="evidence" value="ECO:0007669"/>
    <property type="project" value="InterPro"/>
</dbReference>
<dbReference type="InterPro" id="IPR013785">
    <property type="entry name" value="Aldolase_TIM"/>
</dbReference>
<comment type="caution">
    <text evidence="7">The sequence shown here is derived from an EMBL/GenBank/DDBJ whole genome shotgun (WGS) entry which is preliminary data.</text>
</comment>
<evidence type="ECO:0000256" key="2">
    <source>
        <dbReference type="ARBA" id="ARBA00022723"/>
    </source>
</evidence>
<evidence type="ECO:0000256" key="1">
    <source>
        <dbReference type="ARBA" id="ARBA00022691"/>
    </source>
</evidence>
<dbReference type="PANTHER" id="PTHR11228">
    <property type="entry name" value="RADICAL SAM DOMAIN PROTEIN"/>
    <property type="match status" value="1"/>
</dbReference>
<accession>X0YRK4</accession>
<evidence type="ECO:0000256" key="4">
    <source>
        <dbReference type="ARBA" id="ARBA00023014"/>
    </source>
</evidence>
<evidence type="ECO:0008006" key="8">
    <source>
        <dbReference type="Google" id="ProtNLM"/>
    </source>
</evidence>
<dbReference type="Pfam" id="PF04055">
    <property type="entry name" value="Radical_SAM"/>
    <property type="match status" value="1"/>
</dbReference>
<dbReference type="CDD" id="cd21109">
    <property type="entry name" value="SPASM"/>
    <property type="match status" value="1"/>
</dbReference>
<reference evidence="7" key="1">
    <citation type="journal article" date="2014" name="Front. Microbiol.">
        <title>High frequency of phylogenetically diverse reductive dehalogenase-homologous genes in deep subseafloor sedimentary metagenomes.</title>
        <authorList>
            <person name="Kawai M."/>
            <person name="Futagami T."/>
            <person name="Toyoda A."/>
            <person name="Takaki Y."/>
            <person name="Nishi S."/>
            <person name="Hori S."/>
            <person name="Arai W."/>
            <person name="Tsubouchi T."/>
            <person name="Morono Y."/>
            <person name="Uchiyama I."/>
            <person name="Ito T."/>
            <person name="Fujiyama A."/>
            <person name="Inagaki F."/>
            <person name="Takami H."/>
        </authorList>
    </citation>
    <scope>NUCLEOTIDE SEQUENCE</scope>
    <source>
        <strain evidence="7">Expedition CK06-06</strain>
    </source>
</reference>
<evidence type="ECO:0000313" key="7">
    <source>
        <dbReference type="EMBL" id="GAG58855.1"/>
    </source>
</evidence>
<dbReference type="InterPro" id="IPR058240">
    <property type="entry name" value="rSAM_sf"/>
</dbReference>
<dbReference type="Gene3D" id="3.20.20.70">
    <property type="entry name" value="Aldolase class I"/>
    <property type="match status" value="1"/>
</dbReference>
<gene>
    <name evidence="7" type="ORF">S01H4_17060</name>
</gene>
<dbReference type="GO" id="GO:0046872">
    <property type="term" value="F:metal ion binding"/>
    <property type="evidence" value="ECO:0007669"/>
    <property type="project" value="UniProtKB-KW"/>
</dbReference>
<dbReference type="AlphaFoldDB" id="X0YRK4"/>
<dbReference type="InterPro" id="IPR023885">
    <property type="entry name" value="4Fe4S-binding_SPASM_dom"/>
</dbReference>
<dbReference type="EMBL" id="BART01007502">
    <property type="protein sequence ID" value="GAG58855.1"/>
    <property type="molecule type" value="Genomic_DNA"/>
</dbReference>
<dbReference type="Pfam" id="PF13186">
    <property type="entry name" value="SPASM"/>
    <property type="match status" value="1"/>
</dbReference>
<dbReference type="SUPFAM" id="SSF102114">
    <property type="entry name" value="Radical SAM enzymes"/>
    <property type="match status" value="1"/>
</dbReference>
<keyword evidence="3" id="KW-0408">Iron</keyword>
<evidence type="ECO:0000256" key="3">
    <source>
        <dbReference type="ARBA" id="ARBA00023004"/>
    </source>
</evidence>
<evidence type="ECO:0000259" key="5">
    <source>
        <dbReference type="Pfam" id="PF04055"/>
    </source>
</evidence>
<name>X0YRK4_9ZZZZ</name>
<feature type="domain" description="Radical SAM core" evidence="5">
    <location>
        <begin position="3"/>
        <end position="72"/>
    </location>
</feature>
<dbReference type="InterPro" id="IPR007197">
    <property type="entry name" value="rSAM"/>
</dbReference>
<keyword evidence="1" id="KW-0949">S-adenosyl-L-methionine</keyword>
<protein>
    <recommendedName>
        <fullName evidence="8">4Fe4S-binding SPASM domain-containing protein</fullName>
    </recommendedName>
</protein>
<feature type="domain" description="4Fe4S-binding SPASM" evidence="6">
    <location>
        <begin position="143"/>
        <end position="209"/>
    </location>
</feature>
<organism evidence="7">
    <name type="scientific">marine sediment metagenome</name>
    <dbReference type="NCBI Taxonomy" id="412755"/>
    <lineage>
        <taxon>unclassified sequences</taxon>
        <taxon>metagenomes</taxon>
        <taxon>ecological metagenomes</taxon>
    </lineage>
</organism>
<evidence type="ECO:0000259" key="6">
    <source>
        <dbReference type="Pfam" id="PF13186"/>
    </source>
</evidence>
<dbReference type="CDD" id="cd01335">
    <property type="entry name" value="Radical_SAM"/>
    <property type="match status" value="1"/>
</dbReference>
<keyword evidence="2" id="KW-0479">Metal-binding</keyword>
<dbReference type="InterPro" id="IPR050377">
    <property type="entry name" value="Radical_SAM_PqqE_MftC-like"/>
</dbReference>
<proteinExistence type="predicted"/>
<sequence>MIEYAKRAGLKVKFHTNGTLMKPELSGKVLKAGPDLVSFSVDGFTKETYEKIRVNADFDETMDNISRFLKYKKERGFRKPYTIIEEIEFPEYRSPADEENRKSFSEHFRKLGLDEMIFKKLYNWAGYLDIGTSDSGKRTYTMCTFLWYSSVIFWDGIVSPCPQDYYGKIRLGNVKEKPLREIWNGADYVSLRKQMLSGVEEFSPCNKCDRLFRKKVAGIPFQYLISYLNDNVIGYGKLRKILGSYERNE</sequence>
<dbReference type="GO" id="GO:0051536">
    <property type="term" value="F:iron-sulfur cluster binding"/>
    <property type="evidence" value="ECO:0007669"/>
    <property type="project" value="UniProtKB-KW"/>
</dbReference>
<keyword evidence="4" id="KW-0411">Iron-sulfur</keyword>